<reference evidence="2 3" key="1">
    <citation type="submission" date="2018-05" db="EMBL/GenBank/DDBJ databases">
        <title>complete genome sequence of Aquabacterium olei NBRC 110486.</title>
        <authorList>
            <person name="Tang B."/>
            <person name="Chang J."/>
            <person name="Zhang L."/>
            <person name="Yang H."/>
        </authorList>
    </citation>
    <scope>NUCLEOTIDE SEQUENCE [LARGE SCALE GENOMIC DNA]</scope>
    <source>
        <strain evidence="2 3">NBRC 110486</strain>
    </source>
</reference>
<dbReference type="KEGG" id="aon:DEH84_07340"/>
<dbReference type="AlphaFoldDB" id="A0A2U8FQG9"/>
<name>A0A2U8FQG9_9BURK</name>
<gene>
    <name evidence="2" type="ORF">DEH84_07340</name>
</gene>
<dbReference type="EMBL" id="CP029210">
    <property type="protein sequence ID" value="AWI53263.1"/>
    <property type="molecule type" value="Genomic_DNA"/>
</dbReference>
<dbReference type="RefSeq" id="WP_109036130.1">
    <property type="nucleotide sequence ID" value="NZ_CP029210.1"/>
</dbReference>
<dbReference type="Proteomes" id="UP000244892">
    <property type="component" value="Chromosome"/>
</dbReference>
<sequence>MLRLALTATALAAASVVHAAPISIDYRVDYQRAFEHLTATTTDLSGQSATGRITFDTANLLASTSDGISQTLVYASDTTLAPYSPFPVPPSNTGDTLTFTFFLTGALAGTVSVQSGVATAWTTPPGQDHERAQTLNFGSTFSAANPAAPTTAELVSLLQGAAGAPGGAFGLYRLSSLDTGTISYSDLLGTATVVNVSAIPEADTLTLTVAGLACVVSLARRRRSAEADGPRRRRLALLA</sequence>
<evidence type="ECO:0000256" key="1">
    <source>
        <dbReference type="SAM" id="SignalP"/>
    </source>
</evidence>
<feature type="chain" id="PRO_5016128066" description="PEP-CTERM protein-sorting domain-containing protein" evidence="1">
    <location>
        <begin position="20"/>
        <end position="239"/>
    </location>
</feature>
<organism evidence="2 3">
    <name type="scientific">Aquabacterium olei</name>
    <dbReference type="NCBI Taxonomy" id="1296669"/>
    <lineage>
        <taxon>Bacteria</taxon>
        <taxon>Pseudomonadati</taxon>
        <taxon>Pseudomonadota</taxon>
        <taxon>Betaproteobacteria</taxon>
        <taxon>Burkholderiales</taxon>
        <taxon>Aquabacterium</taxon>
    </lineage>
</organism>
<protein>
    <recommendedName>
        <fullName evidence="4">PEP-CTERM protein-sorting domain-containing protein</fullName>
    </recommendedName>
</protein>
<evidence type="ECO:0000313" key="2">
    <source>
        <dbReference type="EMBL" id="AWI53263.1"/>
    </source>
</evidence>
<proteinExistence type="predicted"/>
<evidence type="ECO:0008006" key="4">
    <source>
        <dbReference type="Google" id="ProtNLM"/>
    </source>
</evidence>
<accession>A0A2U8FQG9</accession>
<keyword evidence="3" id="KW-1185">Reference proteome</keyword>
<feature type="signal peptide" evidence="1">
    <location>
        <begin position="1"/>
        <end position="19"/>
    </location>
</feature>
<keyword evidence="1" id="KW-0732">Signal</keyword>
<evidence type="ECO:0000313" key="3">
    <source>
        <dbReference type="Proteomes" id="UP000244892"/>
    </source>
</evidence>